<organism evidence="4 5">
    <name type="scientific">Micromonospora pattaloongensis</name>
    <dbReference type="NCBI Taxonomy" id="405436"/>
    <lineage>
        <taxon>Bacteria</taxon>
        <taxon>Bacillati</taxon>
        <taxon>Actinomycetota</taxon>
        <taxon>Actinomycetes</taxon>
        <taxon>Micromonosporales</taxon>
        <taxon>Micromonosporaceae</taxon>
        <taxon>Micromonospora</taxon>
    </lineage>
</organism>
<dbReference type="InterPro" id="IPR025588">
    <property type="entry name" value="YcxB-like_C"/>
</dbReference>
<evidence type="ECO:0000256" key="2">
    <source>
        <dbReference type="SAM" id="Phobius"/>
    </source>
</evidence>
<dbReference type="EMBL" id="FNPH01000002">
    <property type="protein sequence ID" value="SDY53596.1"/>
    <property type="molecule type" value="Genomic_DNA"/>
</dbReference>
<feature type="region of interest" description="Disordered" evidence="1">
    <location>
        <begin position="153"/>
        <end position="190"/>
    </location>
</feature>
<dbReference type="RefSeq" id="WP_091554148.1">
    <property type="nucleotide sequence ID" value="NZ_FNPH01000002.1"/>
</dbReference>
<dbReference type="AlphaFoldDB" id="A0A1H3KNI1"/>
<feature type="domain" description="YcxB-like C-terminal" evidence="3">
    <location>
        <begin position="90"/>
        <end position="145"/>
    </location>
</feature>
<accession>A0A1H3KNI1</accession>
<keyword evidence="2" id="KW-0472">Membrane</keyword>
<feature type="transmembrane region" description="Helical" evidence="2">
    <location>
        <begin position="28"/>
        <end position="46"/>
    </location>
</feature>
<dbReference type="Pfam" id="PF14317">
    <property type="entry name" value="YcxB"/>
    <property type="match status" value="1"/>
</dbReference>
<evidence type="ECO:0000313" key="5">
    <source>
        <dbReference type="Proteomes" id="UP000242415"/>
    </source>
</evidence>
<evidence type="ECO:0000256" key="1">
    <source>
        <dbReference type="SAM" id="MobiDB-lite"/>
    </source>
</evidence>
<dbReference type="OrthoDB" id="3405858at2"/>
<keyword evidence="2" id="KW-1133">Transmembrane helix</keyword>
<evidence type="ECO:0000259" key="3">
    <source>
        <dbReference type="Pfam" id="PF14317"/>
    </source>
</evidence>
<name>A0A1H3KNI1_9ACTN</name>
<dbReference type="Proteomes" id="UP000242415">
    <property type="component" value="Unassembled WGS sequence"/>
</dbReference>
<protein>
    <recommendedName>
        <fullName evidence="3">YcxB-like C-terminal domain-containing protein</fullName>
    </recommendedName>
</protein>
<proteinExistence type="predicted"/>
<keyword evidence="5" id="KW-1185">Reference proteome</keyword>
<sequence length="190" mass="20829">MLIRFEAAPDKKLLTGAVRHTMRRSLRTLRATGVLALGLAVVTALLGFRAAAVLPAVVGLGYLLVLPVVLVRRAVGTSWRFCGLPTTYEITAESVRWSTPLADSTIKWDAFARVDPLPGQLVCRLTKVQFVALPTAPLSGEDEHKLVGVLRDRGLMDPVRPDDPDRVPPPSPRAEMKAAKRDERIRRPVP</sequence>
<keyword evidence="2" id="KW-0812">Transmembrane</keyword>
<reference evidence="5" key="1">
    <citation type="submission" date="2016-10" db="EMBL/GenBank/DDBJ databases">
        <authorList>
            <person name="Varghese N."/>
            <person name="Submissions S."/>
        </authorList>
    </citation>
    <scope>NUCLEOTIDE SEQUENCE [LARGE SCALE GENOMIC DNA]</scope>
    <source>
        <strain evidence="5">DSM 45245</strain>
    </source>
</reference>
<evidence type="ECO:0000313" key="4">
    <source>
        <dbReference type="EMBL" id="SDY53596.1"/>
    </source>
</evidence>
<feature type="compositionally biased region" description="Basic and acidic residues" evidence="1">
    <location>
        <begin position="153"/>
        <end position="166"/>
    </location>
</feature>
<feature type="compositionally biased region" description="Basic and acidic residues" evidence="1">
    <location>
        <begin position="174"/>
        <end position="190"/>
    </location>
</feature>
<dbReference type="STRING" id="405436.SAMN05444365_102566"/>
<feature type="transmembrane region" description="Helical" evidence="2">
    <location>
        <begin position="52"/>
        <end position="71"/>
    </location>
</feature>
<gene>
    <name evidence="4" type="ORF">SAMN05444365_102566</name>
</gene>